<dbReference type="InterPro" id="IPR022476">
    <property type="entry name" value="Spore_YabP/YqfC"/>
</dbReference>
<dbReference type="GO" id="GO:0030435">
    <property type="term" value="P:sporulation resulting in formation of a cellular spore"/>
    <property type="evidence" value="ECO:0007669"/>
    <property type="project" value="InterPro"/>
</dbReference>
<dbReference type="InterPro" id="IPR012504">
    <property type="entry name" value="Spore_YabP"/>
</dbReference>
<dbReference type="PIRSF" id="PIRSF011576">
    <property type="entry name" value="YabP"/>
    <property type="match status" value="1"/>
</dbReference>
<dbReference type="AlphaFoldDB" id="A0A926FB97"/>
<protein>
    <submittedName>
        <fullName evidence="1">Sporulation protein YabP</fullName>
    </submittedName>
</protein>
<name>A0A926FB97_9FIRM</name>
<organism evidence="1 2">
    <name type="scientific">Qingrenia yutianensis</name>
    <dbReference type="NCBI Taxonomy" id="2763676"/>
    <lineage>
        <taxon>Bacteria</taxon>
        <taxon>Bacillati</taxon>
        <taxon>Bacillota</taxon>
        <taxon>Clostridia</taxon>
        <taxon>Eubacteriales</taxon>
        <taxon>Oscillospiraceae</taxon>
        <taxon>Qingrenia</taxon>
    </lineage>
</organism>
<dbReference type="EMBL" id="JACRTE010000001">
    <property type="protein sequence ID" value="MBC8595324.1"/>
    <property type="molecule type" value="Genomic_DNA"/>
</dbReference>
<dbReference type="RefSeq" id="WP_178348184.1">
    <property type="nucleotide sequence ID" value="NZ_JACRTE010000001.1"/>
</dbReference>
<gene>
    <name evidence="1" type="primary">yabP</name>
    <name evidence="1" type="ORF">H8706_00345</name>
</gene>
<accession>A0A926FB97</accession>
<proteinExistence type="predicted"/>
<reference evidence="1" key="1">
    <citation type="submission" date="2020-08" db="EMBL/GenBank/DDBJ databases">
        <title>Genome public.</title>
        <authorList>
            <person name="Liu C."/>
            <person name="Sun Q."/>
        </authorList>
    </citation>
    <scope>NUCLEOTIDE SEQUENCE</scope>
    <source>
        <strain evidence="1">NSJ-50</strain>
    </source>
</reference>
<comment type="caution">
    <text evidence="1">The sequence shown here is derived from an EMBL/GenBank/DDBJ whole genome shotgun (WGS) entry which is preliminary data.</text>
</comment>
<dbReference type="Proteomes" id="UP000647416">
    <property type="component" value="Unassembled WGS sequence"/>
</dbReference>
<keyword evidence="2" id="KW-1185">Reference proteome</keyword>
<dbReference type="NCBIfam" id="TIGR02892">
    <property type="entry name" value="spore_yabP"/>
    <property type="match status" value="1"/>
</dbReference>
<dbReference type="Gene3D" id="2.60.40.2000">
    <property type="match status" value="1"/>
</dbReference>
<dbReference type="InterPro" id="IPR038705">
    <property type="entry name" value="YabP_sf"/>
</dbReference>
<evidence type="ECO:0000313" key="2">
    <source>
        <dbReference type="Proteomes" id="UP000647416"/>
    </source>
</evidence>
<sequence>MEKLSRAQGADIVHNLIMENRAHLNVSGVEDVESFNDEEIILHTKMEVLIVTGSELKINKLSVDAGEVEIEGYIDCLRYAAPRASAGGFLSRIFK</sequence>
<evidence type="ECO:0000313" key="1">
    <source>
        <dbReference type="EMBL" id="MBC8595324.1"/>
    </source>
</evidence>
<dbReference type="Pfam" id="PF07873">
    <property type="entry name" value="YabP"/>
    <property type="match status" value="1"/>
</dbReference>